<organism evidence="1 2">
    <name type="scientific">Fertoeibacter niger</name>
    <dbReference type="NCBI Taxonomy" id="2656921"/>
    <lineage>
        <taxon>Bacteria</taxon>
        <taxon>Pseudomonadati</taxon>
        <taxon>Pseudomonadota</taxon>
        <taxon>Alphaproteobacteria</taxon>
        <taxon>Rhodobacterales</taxon>
        <taxon>Paracoccaceae</taxon>
        <taxon>Fertoeibacter</taxon>
    </lineage>
</organism>
<accession>A0A8X8H1P7</accession>
<sequence>MTQAVVDAANAFLDGLSPGQRARALYGDADPAMRQWIYFPSRRDRNGIALGALTEAQRSAAFGVAAAMLSQRGYDQFRGVLAAEDELGLRNGEAHVNAGRYFIAIFGTPDTTGRFTVQINGHHLAHHASFANGAAMPTPSFVGTDPVEIVLDGGRVRPMLGKTQAFSALLGGLGASELAAAEIDPVDDVRVGTGASDRYPETQGIRVADLGAAQRGLVRDLVFAWVGDAADAIAEPLMQRYLADFPDTRLAWSGSMDPDTKGAYLRLDGPRLWIEFSNVGRFGNGDNHYHSVLRDKEADYLAT</sequence>
<gene>
    <name evidence="1" type="ORF">GEU84_013610</name>
</gene>
<dbReference type="RefSeq" id="WP_174539867.1">
    <property type="nucleotide sequence ID" value="NZ_WHUT02000008.1"/>
</dbReference>
<dbReference type="Pfam" id="PF12006">
    <property type="entry name" value="DUF3500"/>
    <property type="match status" value="1"/>
</dbReference>
<protein>
    <submittedName>
        <fullName evidence="1">DUF3500 domain-containing protein</fullName>
    </submittedName>
</protein>
<evidence type="ECO:0000313" key="1">
    <source>
        <dbReference type="EMBL" id="NUB45430.1"/>
    </source>
</evidence>
<name>A0A8X8H1P7_9RHOB</name>
<dbReference type="PANTHER" id="PTHR37489:SF1">
    <property type="entry name" value="DUF3500 DOMAIN-CONTAINING PROTEIN"/>
    <property type="match status" value="1"/>
</dbReference>
<dbReference type="Proteomes" id="UP000484076">
    <property type="component" value="Unassembled WGS sequence"/>
</dbReference>
<reference evidence="1" key="1">
    <citation type="submission" date="2020-05" db="EMBL/GenBank/DDBJ databases">
        <title>Fertoebacter nigrum gen. nov., sp. nov., a new member of the family Rhodobacteraceae.</title>
        <authorList>
            <person name="Szuroczki S."/>
            <person name="Abbaszade G."/>
            <person name="Buni D."/>
            <person name="Schumann P."/>
            <person name="Toth E."/>
        </authorList>
    </citation>
    <scope>NUCLEOTIDE SEQUENCE</scope>
    <source>
        <strain evidence="1">RG-N-1a</strain>
    </source>
</reference>
<dbReference type="InterPro" id="IPR021889">
    <property type="entry name" value="DUF3500"/>
</dbReference>
<dbReference type="EMBL" id="WHUT02000008">
    <property type="protein sequence ID" value="NUB45430.1"/>
    <property type="molecule type" value="Genomic_DNA"/>
</dbReference>
<proteinExistence type="predicted"/>
<dbReference type="AlphaFoldDB" id="A0A8X8H1P7"/>
<comment type="caution">
    <text evidence="1">The sequence shown here is derived from an EMBL/GenBank/DDBJ whole genome shotgun (WGS) entry which is preliminary data.</text>
</comment>
<evidence type="ECO:0000313" key="2">
    <source>
        <dbReference type="Proteomes" id="UP000484076"/>
    </source>
</evidence>
<dbReference type="PANTHER" id="PTHR37489">
    <property type="entry name" value="DUF3500 DOMAIN-CONTAINING PROTEIN"/>
    <property type="match status" value="1"/>
</dbReference>
<keyword evidence="2" id="KW-1185">Reference proteome</keyword>